<dbReference type="OrthoDB" id="9793210at2"/>
<accession>A0A3N1M761</accession>
<feature type="domain" description="GGDEF" evidence="3">
    <location>
        <begin position="183"/>
        <end position="306"/>
    </location>
</feature>
<dbReference type="InterPro" id="IPR043128">
    <property type="entry name" value="Rev_trsase/Diguanyl_cyclase"/>
</dbReference>
<dbReference type="CDD" id="cd00130">
    <property type="entry name" value="PAS"/>
    <property type="match status" value="1"/>
</dbReference>
<dbReference type="InterPro" id="IPR000014">
    <property type="entry name" value="PAS"/>
</dbReference>
<dbReference type="Pfam" id="PF00990">
    <property type="entry name" value="GGDEF"/>
    <property type="match status" value="1"/>
</dbReference>
<dbReference type="Proteomes" id="UP000278222">
    <property type="component" value="Unassembled WGS sequence"/>
</dbReference>
<dbReference type="InterPro" id="IPR029787">
    <property type="entry name" value="Nucleotide_cyclase"/>
</dbReference>
<evidence type="ECO:0000313" key="5">
    <source>
        <dbReference type="Proteomes" id="UP000278222"/>
    </source>
</evidence>
<dbReference type="SMART" id="SM00052">
    <property type="entry name" value="EAL"/>
    <property type="match status" value="1"/>
</dbReference>
<keyword evidence="5" id="KW-1185">Reference proteome</keyword>
<proteinExistence type="predicted"/>
<protein>
    <submittedName>
        <fullName evidence="4">EAL domain-containing protein (Putative c-di-GMP-specific phosphodiesterase class I)</fullName>
    </submittedName>
</protein>
<dbReference type="RefSeq" id="WP_123687672.1">
    <property type="nucleotide sequence ID" value="NZ_AP019700.1"/>
</dbReference>
<dbReference type="InterPro" id="IPR001633">
    <property type="entry name" value="EAL_dom"/>
</dbReference>
<gene>
    <name evidence="4" type="ORF">EDC65_0026</name>
</gene>
<dbReference type="SUPFAM" id="SSF141868">
    <property type="entry name" value="EAL domain-like"/>
    <property type="match status" value="1"/>
</dbReference>
<dbReference type="InterPro" id="IPR000160">
    <property type="entry name" value="GGDEF_dom"/>
</dbReference>
<dbReference type="PROSITE" id="PS50887">
    <property type="entry name" value="GGDEF"/>
    <property type="match status" value="1"/>
</dbReference>
<dbReference type="AlphaFoldDB" id="A0A3N1M761"/>
<dbReference type="EMBL" id="RJKX01000001">
    <property type="protein sequence ID" value="ROQ03344.1"/>
    <property type="molecule type" value="Genomic_DNA"/>
</dbReference>
<dbReference type="InterPro" id="IPR050706">
    <property type="entry name" value="Cyclic-di-GMP_PDE-like"/>
</dbReference>
<dbReference type="Gene3D" id="3.20.20.450">
    <property type="entry name" value="EAL domain"/>
    <property type="match status" value="1"/>
</dbReference>
<dbReference type="InterPro" id="IPR035965">
    <property type="entry name" value="PAS-like_dom_sf"/>
</dbReference>
<feature type="compositionally biased region" description="Pro residues" evidence="1">
    <location>
        <begin position="18"/>
        <end position="29"/>
    </location>
</feature>
<dbReference type="SMART" id="SM00091">
    <property type="entry name" value="PAS"/>
    <property type="match status" value="1"/>
</dbReference>
<dbReference type="Gene3D" id="3.30.70.270">
    <property type="match status" value="1"/>
</dbReference>
<evidence type="ECO:0000313" key="4">
    <source>
        <dbReference type="EMBL" id="ROQ03344.1"/>
    </source>
</evidence>
<feature type="domain" description="EAL" evidence="2">
    <location>
        <begin position="315"/>
        <end position="575"/>
    </location>
</feature>
<comment type="caution">
    <text evidence="4">The sequence shown here is derived from an EMBL/GenBank/DDBJ whole genome shotgun (WGS) entry which is preliminary data.</text>
</comment>
<dbReference type="SUPFAM" id="SSF55785">
    <property type="entry name" value="PYP-like sensor domain (PAS domain)"/>
    <property type="match status" value="1"/>
</dbReference>
<sequence>MSADSIRGSAADRAMTRRPPPPRDAGPPAAPWLAAILDGADEAILVLDADDRVLAAGHAAARLFDRAQDRIVGQPAAGLIDGAAIAEFRGRAPADSSQPFARRVGRSGAATADLTLRIVAGDGDRGHLVCFLREIPSLREIPGAEAAHGERGAAIDPVTGLANRAGLLAQMQAASYPGAVPPSDLHLTALHLVGFDVLATSIGRRAGGLLLAEVAARLRDVVVPGEILARIGEAEFAVAGGGRAATDCAEALHRAFDEPFAVGRGTYYLTPAIGIAPHAASAEDALADAELACRADQGPTIRHFDAALRTLHHDRLEIETALHQALRSRSGEVSAAYQPVYDLRTGMAAGCEALARWHHPTRGDVPPATFVPIAENAGLVGLLGEHVCRLAARALAGWNRGRARQGEPPAFVSINLSARQFADPALVERLQRILGEAPVEPAQVQLELTESCLLGPGNEALATLERLRRLGFTLYIDDFGVGYSNFSYLQQLPLDGLKIDRSFVGAMTTSPRAFDIVRMIIELAHGMNLPVVAEGIENLETCAALRRLDCDFVQGLLLGAPGPNGPAAGVHPLLAQPAG</sequence>
<dbReference type="PANTHER" id="PTHR33121">
    <property type="entry name" value="CYCLIC DI-GMP PHOSPHODIESTERASE PDEF"/>
    <property type="match status" value="1"/>
</dbReference>
<dbReference type="GO" id="GO:0071111">
    <property type="term" value="F:cyclic-guanylate-specific phosphodiesterase activity"/>
    <property type="evidence" value="ECO:0007669"/>
    <property type="project" value="InterPro"/>
</dbReference>
<dbReference type="PROSITE" id="PS50883">
    <property type="entry name" value="EAL"/>
    <property type="match status" value="1"/>
</dbReference>
<dbReference type="CDD" id="cd01948">
    <property type="entry name" value="EAL"/>
    <property type="match status" value="1"/>
</dbReference>
<dbReference type="InterPro" id="IPR035919">
    <property type="entry name" value="EAL_sf"/>
</dbReference>
<dbReference type="PANTHER" id="PTHR33121:SF70">
    <property type="entry name" value="SIGNALING PROTEIN YKOW"/>
    <property type="match status" value="1"/>
</dbReference>
<feature type="region of interest" description="Disordered" evidence="1">
    <location>
        <begin position="1"/>
        <end position="29"/>
    </location>
</feature>
<dbReference type="SMART" id="SM00267">
    <property type="entry name" value="GGDEF"/>
    <property type="match status" value="1"/>
</dbReference>
<organism evidence="4 5">
    <name type="scientific">Stella humosa</name>
    <dbReference type="NCBI Taxonomy" id="94"/>
    <lineage>
        <taxon>Bacteria</taxon>
        <taxon>Pseudomonadati</taxon>
        <taxon>Pseudomonadota</taxon>
        <taxon>Alphaproteobacteria</taxon>
        <taxon>Rhodospirillales</taxon>
        <taxon>Stellaceae</taxon>
        <taxon>Stella</taxon>
    </lineage>
</organism>
<dbReference type="Pfam" id="PF00563">
    <property type="entry name" value="EAL"/>
    <property type="match status" value="1"/>
</dbReference>
<dbReference type="SUPFAM" id="SSF55073">
    <property type="entry name" value="Nucleotide cyclase"/>
    <property type="match status" value="1"/>
</dbReference>
<name>A0A3N1M761_9PROT</name>
<evidence type="ECO:0000259" key="2">
    <source>
        <dbReference type="PROSITE" id="PS50883"/>
    </source>
</evidence>
<reference evidence="4 5" key="1">
    <citation type="submission" date="2018-11" db="EMBL/GenBank/DDBJ databases">
        <title>Genomic Encyclopedia of Type Strains, Phase IV (KMG-IV): sequencing the most valuable type-strain genomes for metagenomic binning, comparative biology and taxonomic classification.</title>
        <authorList>
            <person name="Goeker M."/>
        </authorList>
    </citation>
    <scope>NUCLEOTIDE SEQUENCE [LARGE SCALE GENOMIC DNA]</scope>
    <source>
        <strain evidence="4 5">DSM 5900</strain>
    </source>
</reference>
<evidence type="ECO:0000259" key="3">
    <source>
        <dbReference type="PROSITE" id="PS50887"/>
    </source>
</evidence>
<evidence type="ECO:0000256" key="1">
    <source>
        <dbReference type="SAM" id="MobiDB-lite"/>
    </source>
</evidence>
<dbReference type="Gene3D" id="3.30.450.20">
    <property type="entry name" value="PAS domain"/>
    <property type="match status" value="1"/>
</dbReference>